<comment type="caution">
    <text evidence="2">The sequence shown here is derived from an EMBL/GenBank/DDBJ whole genome shotgun (WGS) entry which is preliminary data.</text>
</comment>
<dbReference type="Proteomes" id="UP001500635">
    <property type="component" value="Unassembled WGS sequence"/>
</dbReference>
<dbReference type="InterPro" id="IPR043504">
    <property type="entry name" value="Peptidase_S1_PA_chymotrypsin"/>
</dbReference>
<evidence type="ECO:0008006" key="4">
    <source>
        <dbReference type="Google" id="ProtNLM"/>
    </source>
</evidence>
<evidence type="ECO:0000256" key="1">
    <source>
        <dbReference type="SAM" id="MobiDB-lite"/>
    </source>
</evidence>
<name>A0ABP8J269_9ACTN</name>
<evidence type="ECO:0000313" key="3">
    <source>
        <dbReference type="Proteomes" id="UP001500635"/>
    </source>
</evidence>
<dbReference type="InterPro" id="IPR009003">
    <property type="entry name" value="Peptidase_S1_PA"/>
</dbReference>
<dbReference type="RefSeq" id="WP_344989929.1">
    <property type="nucleotide sequence ID" value="NZ_BAABFR010000003.1"/>
</dbReference>
<accession>A0ABP8J269</accession>
<protein>
    <recommendedName>
        <fullName evidence="4">Trypsin</fullName>
    </recommendedName>
</protein>
<keyword evidence="3" id="KW-1185">Reference proteome</keyword>
<organism evidence="2 3">
    <name type="scientific">Tsukamurella soli</name>
    <dbReference type="NCBI Taxonomy" id="644556"/>
    <lineage>
        <taxon>Bacteria</taxon>
        <taxon>Bacillati</taxon>
        <taxon>Actinomycetota</taxon>
        <taxon>Actinomycetes</taxon>
        <taxon>Mycobacteriales</taxon>
        <taxon>Tsukamurellaceae</taxon>
        <taxon>Tsukamurella</taxon>
    </lineage>
</organism>
<gene>
    <name evidence="2" type="ORF">GCM10023147_03230</name>
</gene>
<dbReference type="PROSITE" id="PS51257">
    <property type="entry name" value="PROKAR_LIPOPROTEIN"/>
    <property type="match status" value="1"/>
</dbReference>
<dbReference type="SUPFAM" id="SSF50494">
    <property type="entry name" value="Trypsin-like serine proteases"/>
    <property type="match status" value="1"/>
</dbReference>
<sequence>MSPAHHRAGAARAALRRAPALLAVLLIVTGVSGCGLVPWPHRTDGAADGPSVTVVDPPVPTTTARPLAPYPVDPDSPEATADRPTTGAGFVTFTDQLGLLSSACTLGFFARYPDGTVVAFTAGHCAEDAQAVDGNRLIVARYLDESGGSVPFGGYIKIAHRAAMFGQDIAMIEVAGTRVQPVARAVGPVTGYTTADRLVSERPGICIVGGRTGLHCGTFGGLVGTRVTWGGIPAVEGDSGGPVYARWPDGTYTAVGVVNGVETDRNGLGTGVGFATLIADDIEANNLTLLGTR</sequence>
<dbReference type="EMBL" id="BAABFR010000003">
    <property type="protein sequence ID" value="GAA4383694.1"/>
    <property type="molecule type" value="Genomic_DNA"/>
</dbReference>
<proteinExistence type="predicted"/>
<feature type="region of interest" description="Disordered" evidence="1">
    <location>
        <begin position="59"/>
        <end position="83"/>
    </location>
</feature>
<reference evidence="3" key="1">
    <citation type="journal article" date="2019" name="Int. J. Syst. Evol. Microbiol.">
        <title>The Global Catalogue of Microorganisms (GCM) 10K type strain sequencing project: providing services to taxonomists for standard genome sequencing and annotation.</title>
        <authorList>
            <consortium name="The Broad Institute Genomics Platform"/>
            <consortium name="The Broad Institute Genome Sequencing Center for Infectious Disease"/>
            <person name="Wu L."/>
            <person name="Ma J."/>
        </authorList>
    </citation>
    <scope>NUCLEOTIDE SEQUENCE [LARGE SCALE GENOMIC DNA]</scope>
    <source>
        <strain evidence="3">JCM 17688</strain>
    </source>
</reference>
<evidence type="ECO:0000313" key="2">
    <source>
        <dbReference type="EMBL" id="GAA4383694.1"/>
    </source>
</evidence>
<dbReference type="Gene3D" id="2.40.10.10">
    <property type="entry name" value="Trypsin-like serine proteases"/>
    <property type="match status" value="2"/>
</dbReference>